<organism evidence="1">
    <name type="scientific">marine sediment metagenome</name>
    <dbReference type="NCBI Taxonomy" id="412755"/>
    <lineage>
        <taxon>unclassified sequences</taxon>
        <taxon>metagenomes</taxon>
        <taxon>ecological metagenomes</taxon>
    </lineage>
</organism>
<reference evidence="1" key="1">
    <citation type="journal article" date="2014" name="Front. Microbiol.">
        <title>High frequency of phylogenetically diverse reductive dehalogenase-homologous genes in deep subseafloor sedimentary metagenomes.</title>
        <authorList>
            <person name="Kawai M."/>
            <person name="Futagami T."/>
            <person name="Toyoda A."/>
            <person name="Takaki Y."/>
            <person name="Nishi S."/>
            <person name="Hori S."/>
            <person name="Arai W."/>
            <person name="Tsubouchi T."/>
            <person name="Morono Y."/>
            <person name="Uchiyama I."/>
            <person name="Ito T."/>
            <person name="Fujiyama A."/>
            <person name="Inagaki F."/>
            <person name="Takami H."/>
        </authorList>
    </citation>
    <scope>NUCLEOTIDE SEQUENCE</scope>
    <source>
        <strain evidence="1">Expedition CK06-06</strain>
    </source>
</reference>
<dbReference type="EMBL" id="BARU01049784">
    <property type="protein sequence ID" value="GAH96248.1"/>
    <property type="molecule type" value="Genomic_DNA"/>
</dbReference>
<comment type="caution">
    <text evidence="1">The sequence shown here is derived from an EMBL/GenBank/DDBJ whole genome shotgun (WGS) entry which is preliminary data.</text>
</comment>
<protein>
    <submittedName>
        <fullName evidence="1">Uncharacterized protein</fullName>
    </submittedName>
</protein>
<accession>X1LQ24</accession>
<feature type="non-terminal residue" evidence="1">
    <location>
        <position position="35"/>
    </location>
</feature>
<evidence type="ECO:0000313" key="1">
    <source>
        <dbReference type="EMBL" id="GAH96248.1"/>
    </source>
</evidence>
<gene>
    <name evidence="1" type="ORF">S03H2_73037</name>
</gene>
<proteinExistence type="predicted"/>
<feature type="non-terminal residue" evidence="1">
    <location>
        <position position="1"/>
    </location>
</feature>
<dbReference type="AlphaFoldDB" id="X1LQ24"/>
<name>X1LQ24_9ZZZZ</name>
<sequence>GGGVFNMHLAEELSKNHNITVVTTKFSNHISHEVV</sequence>